<feature type="domain" description="Biotin carboxylation" evidence="4">
    <location>
        <begin position="231"/>
        <end position="506"/>
    </location>
</feature>
<dbReference type="PANTHER" id="PTHR43179">
    <property type="entry name" value="RHAMNOSYLTRANSFERASE WBBL"/>
    <property type="match status" value="1"/>
</dbReference>
<accession>A0A917C5B8</accession>
<keyword evidence="2" id="KW-0547">Nucleotide-binding</keyword>
<evidence type="ECO:0000313" key="5">
    <source>
        <dbReference type="EMBL" id="GGF72879.1"/>
    </source>
</evidence>
<dbReference type="InterPro" id="IPR011764">
    <property type="entry name" value="Biotin_carboxylation_dom"/>
</dbReference>
<dbReference type="Proteomes" id="UP000606044">
    <property type="component" value="Unassembled WGS sequence"/>
</dbReference>
<name>A0A917C5B8_9HYPH</name>
<keyword evidence="1" id="KW-0436">Ligase</keyword>
<dbReference type="InterPro" id="IPR001173">
    <property type="entry name" value="Glyco_trans_2-like"/>
</dbReference>
<dbReference type="EMBL" id="BMCT01000005">
    <property type="protein sequence ID" value="GGF72879.1"/>
    <property type="molecule type" value="Genomic_DNA"/>
</dbReference>
<dbReference type="PROSITE" id="PS50979">
    <property type="entry name" value="BC"/>
    <property type="match status" value="1"/>
</dbReference>
<dbReference type="SUPFAM" id="SSF53448">
    <property type="entry name" value="Nucleotide-diphospho-sugar transferases"/>
    <property type="match status" value="2"/>
</dbReference>
<dbReference type="CDD" id="cd04186">
    <property type="entry name" value="GT_2_like_c"/>
    <property type="match status" value="1"/>
</dbReference>
<keyword evidence="6" id="KW-1185">Reference proteome</keyword>
<gene>
    <name evidence="5" type="ORF">GCM10007301_35870</name>
</gene>
<evidence type="ECO:0000313" key="6">
    <source>
        <dbReference type="Proteomes" id="UP000606044"/>
    </source>
</evidence>
<evidence type="ECO:0000256" key="2">
    <source>
        <dbReference type="ARBA" id="ARBA00022741"/>
    </source>
</evidence>
<reference evidence="5" key="2">
    <citation type="submission" date="2020-09" db="EMBL/GenBank/DDBJ databases">
        <authorList>
            <person name="Sun Q."/>
            <person name="Sedlacek I."/>
        </authorList>
    </citation>
    <scope>NUCLEOTIDE SEQUENCE</scope>
    <source>
        <strain evidence="5">CCM 7897</strain>
    </source>
</reference>
<keyword evidence="3" id="KW-0067">ATP-binding</keyword>
<comment type="caution">
    <text evidence="5">The sequence shown here is derived from an EMBL/GenBank/DDBJ whole genome shotgun (WGS) entry which is preliminary data.</text>
</comment>
<sequence length="698" mass="78085">MAIRNSEQHALLERTIANRRNRSLFRKLWTSVRPRLRARSSDVAVVRQSLFFDADWYVSTYPDVAGGKLDPAAHFVRHGAREDRDPGPFFSTSTYRRLHLDSTQGHINPLVHFETVGCTTGCALALSAESSAAWWHDRLHDHDRAAVRRHIAHFKHKPLLSVCMILDAPDETWLRDALGSLAGQVYPLWDLRIMFARTEPPHIQTLLERAAAEDHRVVLVPLAPGLPEADRCNAAIYGAKGDFALRLGQHDRLHETALYEIANRINLAPDADVLYSDDDVVDAAGAYSSPHFRTSYDPELLLGQGLTEGLAACRTALLAAVGGFRPGYGAASSYDLILRACAFTSMDRIHHIPELLYHRRARTPDDAEIAATAEARQRVRRDAVKRRGENTEIRQHPRNPVWARIVRPLPAIVPKVSVIVPTRDRADLLAVCARGVLETTRYPDLELIIVDHQSREAATLRLFDELRRDRRVRIIPFVGEFNFSAINNFAMSQSQGDVIALLNNDIEITHPDWLEEMVPLAMRPDTGAVGAKLYYPDGTIQHAGVVAGLGGPAGHAFAFAPGDTLGDHGRAVLTRTVSAVTAACLVIRREAYQGVGGFNAEELPVAFNDIDLCFRLQRAGYRNVWTPFAELVHHESASRGKEETPEQKARFARDEAYMQACWGDLIRNDPFYNPNLSLTSADYARAPSRRDRPWKDYF</sequence>
<dbReference type="Gene3D" id="3.90.550.10">
    <property type="entry name" value="Spore Coat Polysaccharide Biosynthesis Protein SpsA, Chain A"/>
    <property type="match status" value="2"/>
</dbReference>
<organism evidence="5 6">
    <name type="scientific">Azorhizobium oxalatiphilum</name>
    <dbReference type="NCBI Taxonomy" id="980631"/>
    <lineage>
        <taxon>Bacteria</taxon>
        <taxon>Pseudomonadati</taxon>
        <taxon>Pseudomonadota</taxon>
        <taxon>Alphaproteobacteria</taxon>
        <taxon>Hyphomicrobiales</taxon>
        <taxon>Xanthobacteraceae</taxon>
        <taxon>Azorhizobium</taxon>
    </lineage>
</organism>
<evidence type="ECO:0000259" key="4">
    <source>
        <dbReference type="PROSITE" id="PS50979"/>
    </source>
</evidence>
<dbReference type="GO" id="GO:0016874">
    <property type="term" value="F:ligase activity"/>
    <property type="evidence" value="ECO:0007669"/>
    <property type="project" value="UniProtKB-KW"/>
</dbReference>
<evidence type="ECO:0000256" key="3">
    <source>
        <dbReference type="ARBA" id="ARBA00022840"/>
    </source>
</evidence>
<dbReference type="InterPro" id="IPR029044">
    <property type="entry name" value="Nucleotide-diphossugar_trans"/>
</dbReference>
<proteinExistence type="predicted"/>
<reference evidence="5" key="1">
    <citation type="journal article" date="2014" name="Int. J. Syst. Evol. Microbiol.">
        <title>Complete genome sequence of Corynebacterium casei LMG S-19264T (=DSM 44701T), isolated from a smear-ripened cheese.</title>
        <authorList>
            <consortium name="US DOE Joint Genome Institute (JGI-PGF)"/>
            <person name="Walter F."/>
            <person name="Albersmeier A."/>
            <person name="Kalinowski J."/>
            <person name="Ruckert C."/>
        </authorList>
    </citation>
    <scope>NUCLEOTIDE SEQUENCE</scope>
    <source>
        <strain evidence="5">CCM 7897</strain>
    </source>
</reference>
<dbReference type="GO" id="GO:0005524">
    <property type="term" value="F:ATP binding"/>
    <property type="evidence" value="ECO:0007669"/>
    <property type="project" value="UniProtKB-KW"/>
</dbReference>
<evidence type="ECO:0000256" key="1">
    <source>
        <dbReference type="ARBA" id="ARBA00022598"/>
    </source>
</evidence>
<dbReference type="AlphaFoldDB" id="A0A917C5B8"/>
<dbReference type="Pfam" id="PF00535">
    <property type="entry name" value="Glycos_transf_2"/>
    <property type="match status" value="1"/>
</dbReference>
<dbReference type="PANTHER" id="PTHR43179:SF7">
    <property type="entry name" value="RHAMNOSYLTRANSFERASE WBBL"/>
    <property type="match status" value="1"/>
</dbReference>
<protein>
    <recommendedName>
        <fullName evidence="4">Biotin carboxylation domain-containing protein</fullName>
    </recommendedName>
</protein>
<dbReference type="RefSeq" id="WP_188581058.1">
    <property type="nucleotide sequence ID" value="NZ_BMCT01000005.1"/>
</dbReference>